<comment type="caution">
    <text evidence="7">The sequence shown here is derived from an EMBL/GenBank/DDBJ whole genome shotgun (WGS) entry which is preliminary data.</text>
</comment>
<comment type="similarity">
    <text evidence="1">Belongs to the protein-tyrosine phosphatase family. Non-receptor class dual specificity subfamily.</text>
</comment>
<protein>
    <recommendedName>
        <fullName evidence="2">protein-tyrosine-phosphatase</fullName>
        <ecNumber evidence="2">3.1.3.48</ecNumber>
    </recommendedName>
</protein>
<feature type="domain" description="Tyrosine-protein phosphatase" evidence="5">
    <location>
        <begin position="35"/>
        <end position="182"/>
    </location>
</feature>
<feature type="domain" description="Tyrosine specific protein phosphatases" evidence="6">
    <location>
        <begin position="99"/>
        <end position="159"/>
    </location>
</feature>
<dbReference type="InterPro" id="IPR016130">
    <property type="entry name" value="Tyr_Pase_AS"/>
</dbReference>
<keyword evidence="3" id="KW-0378">Hydrolase</keyword>
<dbReference type="PROSITE" id="PS50054">
    <property type="entry name" value="TYR_PHOSPHATASE_DUAL"/>
    <property type="match status" value="1"/>
</dbReference>
<dbReference type="GO" id="GO:0033550">
    <property type="term" value="F:MAP kinase tyrosine phosphatase activity"/>
    <property type="evidence" value="ECO:0007669"/>
    <property type="project" value="TreeGrafter"/>
</dbReference>
<dbReference type="GO" id="GO:0008330">
    <property type="term" value="F:protein tyrosine/threonine phosphatase activity"/>
    <property type="evidence" value="ECO:0007669"/>
    <property type="project" value="TreeGrafter"/>
</dbReference>
<dbReference type="PANTHER" id="PTHR10159">
    <property type="entry name" value="DUAL SPECIFICITY PROTEIN PHOSPHATASE"/>
    <property type="match status" value="1"/>
</dbReference>
<dbReference type="GO" id="GO:0005737">
    <property type="term" value="C:cytoplasm"/>
    <property type="evidence" value="ECO:0007669"/>
    <property type="project" value="TreeGrafter"/>
</dbReference>
<evidence type="ECO:0000256" key="1">
    <source>
        <dbReference type="ARBA" id="ARBA00008601"/>
    </source>
</evidence>
<keyword evidence="8" id="KW-1185">Reference proteome</keyword>
<dbReference type="Pfam" id="PF00782">
    <property type="entry name" value="DSPc"/>
    <property type="match status" value="1"/>
</dbReference>
<dbReference type="InterPro" id="IPR000340">
    <property type="entry name" value="Dual-sp_phosphatase_cat-dom"/>
</dbReference>
<dbReference type="PRINTS" id="PR01908">
    <property type="entry name" value="ADSPHPHTASE"/>
</dbReference>
<organism evidence="7 8">
    <name type="scientific">Mycena sanguinolenta</name>
    <dbReference type="NCBI Taxonomy" id="230812"/>
    <lineage>
        <taxon>Eukaryota</taxon>
        <taxon>Fungi</taxon>
        <taxon>Dikarya</taxon>
        <taxon>Basidiomycota</taxon>
        <taxon>Agaricomycotina</taxon>
        <taxon>Agaricomycetes</taxon>
        <taxon>Agaricomycetidae</taxon>
        <taxon>Agaricales</taxon>
        <taxon>Marasmiineae</taxon>
        <taxon>Mycenaceae</taxon>
        <taxon>Mycena</taxon>
    </lineage>
</organism>
<proteinExistence type="inferred from homology"/>
<evidence type="ECO:0000313" key="8">
    <source>
        <dbReference type="Proteomes" id="UP000623467"/>
    </source>
</evidence>
<dbReference type="InterPro" id="IPR000387">
    <property type="entry name" value="Tyr_Pase_dom"/>
</dbReference>
<dbReference type="AlphaFoldDB" id="A0A8H7DCR6"/>
<dbReference type="CDD" id="cd14498">
    <property type="entry name" value="DSP"/>
    <property type="match status" value="1"/>
</dbReference>
<dbReference type="PANTHER" id="PTHR10159:SF519">
    <property type="entry name" value="DUAL SPECIFICITY PROTEIN PHOSPHATASE MPK3"/>
    <property type="match status" value="1"/>
</dbReference>
<keyword evidence="4" id="KW-0904">Protein phosphatase</keyword>
<dbReference type="OrthoDB" id="10252009at2759"/>
<accession>A0A8H7DCR6</accession>
<evidence type="ECO:0000259" key="6">
    <source>
        <dbReference type="PROSITE" id="PS50056"/>
    </source>
</evidence>
<dbReference type="Proteomes" id="UP000623467">
    <property type="component" value="Unassembled WGS sequence"/>
</dbReference>
<dbReference type="InterPro" id="IPR020422">
    <property type="entry name" value="TYR_PHOSPHATASE_DUAL_dom"/>
</dbReference>
<dbReference type="PROSITE" id="PS00383">
    <property type="entry name" value="TYR_PHOSPHATASE_1"/>
    <property type="match status" value="1"/>
</dbReference>
<evidence type="ECO:0000313" key="7">
    <source>
        <dbReference type="EMBL" id="KAF7367348.1"/>
    </source>
</evidence>
<name>A0A8H7DCR6_9AGAR</name>
<dbReference type="InterPro" id="IPR029021">
    <property type="entry name" value="Prot-tyrosine_phosphatase-like"/>
</dbReference>
<dbReference type="Gene3D" id="3.90.190.10">
    <property type="entry name" value="Protein tyrosine phosphatase superfamily"/>
    <property type="match status" value="1"/>
</dbReference>
<gene>
    <name evidence="7" type="ORF">MSAN_00797200</name>
</gene>
<reference evidence="7" key="1">
    <citation type="submission" date="2020-05" db="EMBL/GenBank/DDBJ databases">
        <title>Mycena genomes resolve the evolution of fungal bioluminescence.</title>
        <authorList>
            <person name="Tsai I.J."/>
        </authorList>
    </citation>
    <scope>NUCLEOTIDE SEQUENCE</scope>
    <source>
        <strain evidence="7">160909Yilan</strain>
    </source>
</reference>
<dbReference type="SMART" id="SM00195">
    <property type="entry name" value="DSPc"/>
    <property type="match status" value="1"/>
</dbReference>
<dbReference type="EMBL" id="JACAZH010000005">
    <property type="protein sequence ID" value="KAF7367348.1"/>
    <property type="molecule type" value="Genomic_DNA"/>
</dbReference>
<sequence length="210" mass="23086">MRYRNSAESWDHVQLDVDVHSLCSSLMGKRDKPESASLVFPSIYLGPASAASSASFLTSNSITHVLSIGATPKQQVPGIVYHRIPLKDTSSTSITPACAEAYKIIDAALRSKHGDAFGKILVHCWAGISRSPSVLTAYLMRRHKMSLKIALGQIVRARPQVSPKFVEQLKDIEMELFGSISLDVDELPKRESDRLALFNEEDSYAGVVDK</sequence>
<dbReference type="SUPFAM" id="SSF52799">
    <property type="entry name" value="(Phosphotyrosine protein) phosphatases II"/>
    <property type="match status" value="1"/>
</dbReference>
<dbReference type="PROSITE" id="PS50056">
    <property type="entry name" value="TYR_PHOSPHATASE_2"/>
    <property type="match status" value="1"/>
</dbReference>
<evidence type="ECO:0000256" key="2">
    <source>
        <dbReference type="ARBA" id="ARBA00013064"/>
    </source>
</evidence>
<evidence type="ECO:0000256" key="4">
    <source>
        <dbReference type="ARBA" id="ARBA00022912"/>
    </source>
</evidence>
<dbReference type="GO" id="GO:0043409">
    <property type="term" value="P:negative regulation of MAPK cascade"/>
    <property type="evidence" value="ECO:0007669"/>
    <property type="project" value="TreeGrafter"/>
</dbReference>
<evidence type="ECO:0000259" key="5">
    <source>
        <dbReference type="PROSITE" id="PS50054"/>
    </source>
</evidence>
<evidence type="ECO:0000256" key="3">
    <source>
        <dbReference type="ARBA" id="ARBA00022801"/>
    </source>
</evidence>
<dbReference type="EC" id="3.1.3.48" evidence="2"/>
<dbReference type="GO" id="GO:0017017">
    <property type="term" value="F:MAP kinase tyrosine/serine/threonine phosphatase activity"/>
    <property type="evidence" value="ECO:0007669"/>
    <property type="project" value="TreeGrafter"/>
</dbReference>